<feature type="transmembrane region" description="Helical" evidence="16">
    <location>
        <begin position="12"/>
        <end position="34"/>
    </location>
</feature>
<dbReference type="Gene3D" id="2.80.10.50">
    <property type="match status" value="1"/>
</dbReference>
<keyword evidence="9 16" id="KW-0430">Lectin</keyword>
<proteinExistence type="inferred from homology"/>
<evidence type="ECO:0000256" key="14">
    <source>
        <dbReference type="ARBA" id="ARBA00023157"/>
    </source>
</evidence>
<dbReference type="InterPro" id="IPR035992">
    <property type="entry name" value="Ricin_B-like_lectins"/>
</dbReference>
<dbReference type="Proteomes" id="UP000639338">
    <property type="component" value="Unassembled WGS sequence"/>
</dbReference>
<comment type="caution">
    <text evidence="18">The sequence shown here is derived from an EMBL/GenBank/DDBJ whole genome shotgun (WGS) entry which is preliminary data.</text>
</comment>
<keyword evidence="13 16" id="KW-0472">Membrane</keyword>
<evidence type="ECO:0000256" key="16">
    <source>
        <dbReference type="RuleBase" id="RU361242"/>
    </source>
</evidence>
<comment type="pathway">
    <text evidence="3 16">Protein modification; protein glycosylation.</text>
</comment>
<dbReference type="CDD" id="cd02510">
    <property type="entry name" value="pp-GalNAc-T"/>
    <property type="match status" value="1"/>
</dbReference>
<evidence type="ECO:0000256" key="5">
    <source>
        <dbReference type="ARBA" id="ARBA00022676"/>
    </source>
</evidence>
<evidence type="ECO:0000256" key="3">
    <source>
        <dbReference type="ARBA" id="ARBA00004922"/>
    </source>
</evidence>
<dbReference type="SMART" id="SM00458">
    <property type="entry name" value="RICIN"/>
    <property type="match status" value="1"/>
</dbReference>
<dbReference type="GO" id="GO:0004653">
    <property type="term" value="F:polypeptide N-acetylgalactosaminyltransferase activity"/>
    <property type="evidence" value="ECO:0007669"/>
    <property type="project" value="UniProtKB-ARBA"/>
</dbReference>
<dbReference type="GO" id="GO:0046872">
    <property type="term" value="F:metal ion binding"/>
    <property type="evidence" value="ECO:0007669"/>
    <property type="project" value="UniProtKB-KW"/>
</dbReference>
<evidence type="ECO:0000313" key="19">
    <source>
        <dbReference type="Proteomes" id="UP000639338"/>
    </source>
</evidence>
<name>A0A835CV85_APHGI</name>
<sequence>MMQMWRLLVPRKLCRLWPILLSMILLFTMIFVIWSSKRQRVSDYADDDYVSLRLTGDQKDYIDGRGIHVVVGHYIGDSVNPQQTKNLTQEIINKNMFDPRPFAGQNGEGVLISQNEFPVMQQLFQINRFNLMASDRMPLNRSLPDYRRKQCIKRYKNIQGLPTTSVIIVFHNEAWSTLLRTVYSVINRSPRHLLAEILLVDDDSDREFLKSSLDEYVKKLPVSTRVLRAGKRVGLVNARLIGAKEAKGDVLTFLDAHCECTVGWLEPLLEAISKDKTRVIAPVIDNIHDDTLAYKRSLDLHWAAFNWDLHFRWLTLTGPLLAERRKNMIEPFKTPAMAGGLFSMDKNYFFKLGSYDEHMKIWGGENIELSLRVWQCGGSIEIAPCSHVGHLFRKSSPHTFPEGVGEVLYGNLARVALVWMDEWATFYFKFHPEAASLRDKQQVRSRFELRKKLKCKNFEWYLDNIWPNHFFPKDDRFFGKIIHVPNDKCLTRPTVQSTYAQESGYLLYESCINPPHLDQMFIMIKSGVIIIDESLCLDAPEHDTRHEKPKVKIMACSGSQRQVWKFNEETKTMLHVSSEMCLEADSLSKIGPVIAACTGHANQQWKLESVSWK</sequence>
<dbReference type="InterPro" id="IPR045885">
    <property type="entry name" value="GalNAc-T"/>
</dbReference>
<dbReference type="InterPro" id="IPR000772">
    <property type="entry name" value="Ricin_B_lectin"/>
</dbReference>
<dbReference type="EMBL" id="JACMRX010000001">
    <property type="protein sequence ID" value="KAF7997202.1"/>
    <property type="molecule type" value="Genomic_DNA"/>
</dbReference>
<keyword evidence="10" id="KW-0735">Signal-anchor</keyword>
<evidence type="ECO:0000256" key="12">
    <source>
        <dbReference type="ARBA" id="ARBA00023034"/>
    </source>
</evidence>
<comment type="similarity">
    <text evidence="4 16">Belongs to the glycosyltransferase 2 family. GalNAc-T subfamily.</text>
</comment>
<comment type="subcellular location">
    <subcellularLocation>
        <location evidence="2 16">Golgi apparatus membrane</location>
        <topology evidence="2 16">Single-pass type II membrane protein</topology>
    </subcellularLocation>
</comment>
<evidence type="ECO:0000256" key="2">
    <source>
        <dbReference type="ARBA" id="ARBA00004323"/>
    </source>
</evidence>
<feature type="domain" description="Ricin B lectin" evidence="17">
    <location>
        <begin position="476"/>
        <end position="608"/>
    </location>
</feature>
<dbReference type="Pfam" id="PF00535">
    <property type="entry name" value="Glycos_transf_2"/>
    <property type="match status" value="1"/>
</dbReference>
<keyword evidence="7 16" id="KW-0812">Transmembrane</keyword>
<keyword evidence="5 16" id="KW-0328">Glycosyltransferase</keyword>
<evidence type="ECO:0000256" key="10">
    <source>
        <dbReference type="ARBA" id="ARBA00022968"/>
    </source>
</evidence>
<evidence type="ECO:0000256" key="13">
    <source>
        <dbReference type="ARBA" id="ARBA00023136"/>
    </source>
</evidence>
<evidence type="ECO:0000259" key="17">
    <source>
        <dbReference type="SMART" id="SM00458"/>
    </source>
</evidence>
<dbReference type="UniPathway" id="UPA00378"/>
<keyword evidence="6 16" id="KW-0808">Transferase</keyword>
<evidence type="ECO:0000256" key="1">
    <source>
        <dbReference type="ARBA" id="ARBA00001936"/>
    </source>
</evidence>
<keyword evidence="11 16" id="KW-1133">Transmembrane helix</keyword>
<dbReference type="Pfam" id="PF00652">
    <property type="entry name" value="Ricin_B_lectin"/>
    <property type="match status" value="1"/>
</dbReference>
<evidence type="ECO:0000256" key="6">
    <source>
        <dbReference type="ARBA" id="ARBA00022679"/>
    </source>
</evidence>
<dbReference type="GO" id="GO:0000139">
    <property type="term" value="C:Golgi membrane"/>
    <property type="evidence" value="ECO:0007669"/>
    <property type="project" value="UniProtKB-SubCell"/>
</dbReference>
<dbReference type="InterPro" id="IPR001173">
    <property type="entry name" value="Glyco_trans_2-like"/>
</dbReference>
<evidence type="ECO:0000256" key="9">
    <source>
        <dbReference type="ARBA" id="ARBA00022734"/>
    </source>
</evidence>
<keyword evidence="14 16" id="KW-1015">Disulfide bond</keyword>
<dbReference type="SUPFAM" id="SSF50370">
    <property type="entry name" value="Ricin B-like lectins"/>
    <property type="match status" value="1"/>
</dbReference>
<evidence type="ECO:0000256" key="8">
    <source>
        <dbReference type="ARBA" id="ARBA00022723"/>
    </source>
</evidence>
<dbReference type="Gene3D" id="3.90.550.10">
    <property type="entry name" value="Spore Coat Polysaccharide Biosynthesis Protein SpsA, Chain A"/>
    <property type="match status" value="1"/>
</dbReference>
<dbReference type="PANTHER" id="PTHR11675">
    <property type="entry name" value="N-ACETYLGALACTOSAMINYLTRANSFERASE"/>
    <property type="match status" value="1"/>
</dbReference>
<gene>
    <name evidence="18" type="ORF">HCN44_005479</name>
</gene>
<keyword evidence="19" id="KW-1185">Reference proteome</keyword>
<dbReference type="GO" id="GO:0006493">
    <property type="term" value="P:protein O-linked glycosylation"/>
    <property type="evidence" value="ECO:0007669"/>
    <property type="project" value="UniProtKB-ARBA"/>
</dbReference>
<dbReference type="GO" id="GO:0030246">
    <property type="term" value="F:carbohydrate binding"/>
    <property type="evidence" value="ECO:0007669"/>
    <property type="project" value="UniProtKB-KW"/>
</dbReference>
<evidence type="ECO:0000256" key="7">
    <source>
        <dbReference type="ARBA" id="ARBA00022692"/>
    </source>
</evidence>
<evidence type="ECO:0000256" key="11">
    <source>
        <dbReference type="ARBA" id="ARBA00022989"/>
    </source>
</evidence>
<dbReference type="AlphaFoldDB" id="A0A835CV85"/>
<organism evidence="18 19">
    <name type="scientific">Aphidius gifuensis</name>
    <name type="common">Parasitoid wasp</name>
    <dbReference type="NCBI Taxonomy" id="684658"/>
    <lineage>
        <taxon>Eukaryota</taxon>
        <taxon>Metazoa</taxon>
        <taxon>Ecdysozoa</taxon>
        <taxon>Arthropoda</taxon>
        <taxon>Hexapoda</taxon>
        <taxon>Insecta</taxon>
        <taxon>Pterygota</taxon>
        <taxon>Neoptera</taxon>
        <taxon>Endopterygota</taxon>
        <taxon>Hymenoptera</taxon>
        <taxon>Apocrita</taxon>
        <taxon>Ichneumonoidea</taxon>
        <taxon>Braconidae</taxon>
        <taxon>Aphidiinae</taxon>
        <taxon>Aphidius</taxon>
    </lineage>
</organism>
<keyword evidence="15 16" id="KW-0464">Manganese</keyword>
<dbReference type="PANTHER" id="PTHR11675:SF118">
    <property type="entry name" value="POLYPEPTIDE N-ACETYLGALACTOSAMINYLTRANSFERASE 3"/>
    <property type="match status" value="1"/>
</dbReference>
<keyword evidence="8" id="KW-0479">Metal-binding</keyword>
<protein>
    <recommendedName>
        <fullName evidence="16">Polypeptide N-acetylgalactosaminyltransferase</fullName>
        <ecNumber evidence="16">2.4.1.-</ecNumber>
    </recommendedName>
    <alternativeName>
        <fullName evidence="16">Protein-UDP acetylgalactosaminyltransferase</fullName>
    </alternativeName>
</protein>
<evidence type="ECO:0000313" key="18">
    <source>
        <dbReference type="EMBL" id="KAF7997202.1"/>
    </source>
</evidence>
<reference evidence="18 19" key="1">
    <citation type="submission" date="2020-08" db="EMBL/GenBank/DDBJ databases">
        <title>Aphidius gifuensis genome sequencing and assembly.</title>
        <authorList>
            <person name="Du Z."/>
        </authorList>
    </citation>
    <scope>NUCLEOTIDE SEQUENCE [LARGE SCALE GENOMIC DNA]</scope>
    <source>
        <strain evidence="18">YNYX2018</strain>
        <tissue evidence="18">Adults</tissue>
    </source>
</reference>
<dbReference type="FunFam" id="3.90.550.10:FF:000021">
    <property type="entry name" value="Polypeptide N-acetylgalactosaminyltransferase"/>
    <property type="match status" value="1"/>
</dbReference>
<evidence type="ECO:0000256" key="4">
    <source>
        <dbReference type="ARBA" id="ARBA00005680"/>
    </source>
</evidence>
<dbReference type="EC" id="2.4.1.-" evidence="16"/>
<keyword evidence="12 16" id="KW-0333">Golgi apparatus</keyword>
<dbReference type="SUPFAM" id="SSF53448">
    <property type="entry name" value="Nucleotide-diphospho-sugar transferases"/>
    <property type="match status" value="1"/>
</dbReference>
<evidence type="ECO:0000256" key="15">
    <source>
        <dbReference type="ARBA" id="ARBA00023211"/>
    </source>
</evidence>
<dbReference type="OrthoDB" id="330637at2759"/>
<dbReference type="PROSITE" id="PS50231">
    <property type="entry name" value="RICIN_B_LECTIN"/>
    <property type="match status" value="1"/>
</dbReference>
<comment type="cofactor">
    <cofactor evidence="1 16">
        <name>Mn(2+)</name>
        <dbReference type="ChEBI" id="CHEBI:29035"/>
    </cofactor>
</comment>
<dbReference type="InterPro" id="IPR029044">
    <property type="entry name" value="Nucleotide-diphossugar_trans"/>
</dbReference>
<accession>A0A835CV85</accession>